<dbReference type="AlphaFoldDB" id="A0A1U7CQT0"/>
<dbReference type="Proteomes" id="UP000186309">
    <property type="component" value="Chromosome"/>
</dbReference>
<name>A0A1U7CQT0_9BACT</name>
<dbReference type="RefSeq" id="WP_076346548.1">
    <property type="nucleotide sequence ID" value="NZ_CP019082.1"/>
</dbReference>
<accession>A0A1U7CQT0</accession>
<evidence type="ECO:0000256" key="2">
    <source>
        <dbReference type="SAM" id="SignalP"/>
    </source>
</evidence>
<dbReference type="KEGG" id="pbor:BSF38_02814"/>
<feature type="region of interest" description="Disordered" evidence="1">
    <location>
        <begin position="33"/>
        <end position="69"/>
    </location>
</feature>
<evidence type="ECO:0000313" key="3">
    <source>
        <dbReference type="EMBL" id="APW61300.1"/>
    </source>
</evidence>
<feature type="chain" id="PRO_5013341432" evidence="2">
    <location>
        <begin position="25"/>
        <end position="69"/>
    </location>
</feature>
<feature type="signal peptide" evidence="2">
    <location>
        <begin position="1"/>
        <end position="24"/>
    </location>
</feature>
<keyword evidence="4" id="KW-1185">Reference proteome</keyword>
<gene>
    <name evidence="3" type="ORF">BSF38_02814</name>
</gene>
<sequence length="69" mass="7425">MKRSVFGVQALRLAAWFMTFAVSAAMVGCGGPDQSTGSEVQVDPGAAKRQDDMTKFYATNPLNKSKPKK</sequence>
<dbReference type="EMBL" id="CP019082">
    <property type="protein sequence ID" value="APW61300.1"/>
    <property type="molecule type" value="Genomic_DNA"/>
</dbReference>
<evidence type="ECO:0000313" key="4">
    <source>
        <dbReference type="Proteomes" id="UP000186309"/>
    </source>
</evidence>
<organism evidence="3 4">
    <name type="scientific">Paludisphaera borealis</name>
    <dbReference type="NCBI Taxonomy" id="1387353"/>
    <lineage>
        <taxon>Bacteria</taxon>
        <taxon>Pseudomonadati</taxon>
        <taxon>Planctomycetota</taxon>
        <taxon>Planctomycetia</taxon>
        <taxon>Isosphaerales</taxon>
        <taxon>Isosphaeraceae</taxon>
        <taxon>Paludisphaera</taxon>
    </lineage>
</organism>
<proteinExistence type="predicted"/>
<protein>
    <submittedName>
        <fullName evidence="3">Uncharacterized protein</fullName>
    </submittedName>
</protein>
<evidence type="ECO:0000256" key="1">
    <source>
        <dbReference type="SAM" id="MobiDB-lite"/>
    </source>
</evidence>
<keyword evidence="2" id="KW-0732">Signal</keyword>
<reference evidence="4" key="1">
    <citation type="submission" date="2016-12" db="EMBL/GenBank/DDBJ databases">
        <title>Comparative genomics of four Isosphaeraceae planctomycetes: a common pool of plasmids and glycoside hydrolase genes.</title>
        <authorList>
            <person name="Ivanova A."/>
        </authorList>
    </citation>
    <scope>NUCLEOTIDE SEQUENCE [LARGE SCALE GENOMIC DNA]</scope>
    <source>
        <strain evidence="4">PX4</strain>
    </source>
</reference>
<dbReference type="PROSITE" id="PS51257">
    <property type="entry name" value="PROKAR_LIPOPROTEIN"/>
    <property type="match status" value="1"/>
</dbReference>